<dbReference type="InterPro" id="IPR023298">
    <property type="entry name" value="ATPase_P-typ_TM_dom_sf"/>
</dbReference>
<dbReference type="Pfam" id="PF00690">
    <property type="entry name" value="Cation_ATPase_N"/>
    <property type="match status" value="1"/>
</dbReference>
<evidence type="ECO:0000259" key="1">
    <source>
        <dbReference type="Pfam" id="PF00690"/>
    </source>
</evidence>
<protein>
    <recommendedName>
        <fullName evidence="1">Cation-transporting P-type ATPase N-terminal domain-containing protein</fullName>
    </recommendedName>
</protein>
<evidence type="ECO:0000313" key="3">
    <source>
        <dbReference type="Proteomes" id="UP001279734"/>
    </source>
</evidence>
<comment type="caution">
    <text evidence="2">The sequence shown here is derived from an EMBL/GenBank/DDBJ whole genome shotgun (WGS) entry which is preliminary data.</text>
</comment>
<dbReference type="InterPro" id="IPR004014">
    <property type="entry name" value="ATPase_P-typ_cation-transptr_N"/>
</dbReference>
<dbReference type="SUPFAM" id="SSF81665">
    <property type="entry name" value="Calcium ATPase, transmembrane domain M"/>
    <property type="match status" value="1"/>
</dbReference>
<dbReference type="AlphaFoldDB" id="A0AAD3RXA4"/>
<proteinExistence type="predicted"/>
<name>A0AAD3RXA4_NEPGR</name>
<accession>A0AAD3RXA4</accession>
<feature type="domain" description="Cation-transporting P-type ATPase N-terminal" evidence="1">
    <location>
        <begin position="20"/>
        <end position="68"/>
    </location>
</feature>
<evidence type="ECO:0000313" key="2">
    <source>
        <dbReference type="EMBL" id="GMG99192.1"/>
    </source>
</evidence>
<gene>
    <name evidence="2" type="ORF">Nepgr_001032</name>
</gene>
<reference evidence="2" key="1">
    <citation type="submission" date="2023-05" db="EMBL/GenBank/DDBJ databases">
        <title>Nepenthes gracilis genome sequencing.</title>
        <authorList>
            <person name="Fukushima K."/>
        </authorList>
    </citation>
    <scope>NUCLEOTIDE SEQUENCE</scope>
    <source>
        <strain evidence="2">SING2019-196</strain>
    </source>
</reference>
<dbReference type="Proteomes" id="UP001279734">
    <property type="component" value="Unassembled WGS sequence"/>
</dbReference>
<organism evidence="2 3">
    <name type="scientific">Nepenthes gracilis</name>
    <name type="common">Slender pitcher plant</name>
    <dbReference type="NCBI Taxonomy" id="150966"/>
    <lineage>
        <taxon>Eukaryota</taxon>
        <taxon>Viridiplantae</taxon>
        <taxon>Streptophyta</taxon>
        <taxon>Embryophyta</taxon>
        <taxon>Tracheophyta</taxon>
        <taxon>Spermatophyta</taxon>
        <taxon>Magnoliopsida</taxon>
        <taxon>eudicotyledons</taxon>
        <taxon>Gunneridae</taxon>
        <taxon>Pentapetalae</taxon>
        <taxon>Caryophyllales</taxon>
        <taxon>Nepenthaceae</taxon>
        <taxon>Nepenthes</taxon>
    </lineage>
</organism>
<dbReference type="Gene3D" id="6.10.140.890">
    <property type="match status" value="1"/>
</dbReference>
<keyword evidence="3" id="KW-1185">Reference proteome</keyword>
<dbReference type="EMBL" id="BSYO01000001">
    <property type="protein sequence ID" value="GMG99192.1"/>
    <property type="molecule type" value="Genomic_DNA"/>
</dbReference>
<sequence>MGDKAMSLEDIRNENVDLEKIPLDEVFEQSKSSRKGLSSEEGANRLQIFGPNKLEERKVNHTIKFAISSVICLYSVVTYLPLDPLKFAVCYVLSGSAWDNLLQNRRLQSKLKDGLRLRELHTLKEHAESVVKLKGLDINTIQQHYTV</sequence>